<name>A0AAN7UGR9_9PEZI</name>
<feature type="transmembrane region" description="Helical" evidence="1">
    <location>
        <begin position="39"/>
        <end position="59"/>
    </location>
</feature>
<protein>
    <submittedName>
        <fullName evidence="2">Uncharacterized protein</fullName>
    </submittedName>
</protein>
<organism evidence="2 3">
    <name type="scientific">Xylaria bambusicola</name>
    <dbReference type="NCBI Taxonomy" id="326684"/>
    <lineage>
        <taxon>Eukaryota</taxon>
        <taxon>Fungi</taxon>
        <taxon>Dikarya</taxon>
        <taxon>Ascomycota</taxon>
        <taxon>Pezizomycotina</taxon>
        <taxon>Sordariomycetes</taxon>
        <taxon>Xylariomycetidae</taxon>
        <taxon>Xylariales</taxon>
        <taxon>Xylariaceae</taxon>
        <taxon>Xylaria</taxon>
    </lineage>
</organism>
<comment type="caution">
    <text evidence="2">The sequence shown here is derived from an EMBL/GenBank/DDBJ whole genome shotgun (WGS) entry which is preliminary data.</text>
</comment>
<keyword evidence="1" id="KW-0812">Transmembrane</keyword>
<keyword evidence="3" id="KW-1185">Reference proteome</keyword>
<dbReference type="EMBL" id="JAWHQM010000010">
    <property type="protein sequence ID" value="KAK5628918.1"/>
    <property type="molecule type" value="Genomic_DNA"/>
</dbReference>
<sequence>MTATGACKLATVETRQDKAGQDMTVTVNSPGDDVLSDGLGSAGAMVTTMTTVVIWLYVLERKYDVTTV</sequence>
<dbReference type="Proteomes" id="UP001305414">
    <property type="component" value="Unassembled WGS sequence"/>
</dbReference>
<reference evidence="2 3" key="1">
    <citation type="submission" date="2023-10" db="EMBL/GenBank/DDBJ databases">
        <title>Draft genome sequence of Xylaria bambusicola isolate GMP-LS, the root and basal stem rot pathogen of sugarcane in Indonesia.</title>
        <authorList>
            <person name="Selvaraj P."/>
            <person name="Muralishankar V."/>
            <person name="Muruganantham S."/>
            <person name="Sp S."/>
            <person name="Haryani S."/>
            <person name="Lau K.J.X."/>
            <person name="Naqvi N.I."/>
        </authorList>
    </citation>
    <scope>NUCLEOTIDE SEQUENCE [LARGE SCALE GENOMIC DNA]</scope>
    <source>
        <strain evidence="2">GMP-LS</strain>
    </source>
</reference>
<gene>
    <name evidence="2" type="ORF">RRF57_004633</name>
</gene>
<dbReference type="AlphaFoldDB" id="A0AAN7UGR9"/>
<proteinExistence type="predicted"/>
<evidence type="ECO:0000313" key="3">
    <source>
        <dbReference type="Proteomes" id="UP001305414"/>
    </source>
</evidence>
<evidence type="ECO:0000256" key="1">
    <source>
        <dbReference type="SAM" id="Phobius"/>
    </source>
</evidence>
<evidence type="ECO:0000313" key="2">
    <source>
        <dbReference type="EMBL" id="KAK5628918.1"/>
    </source>
</evidence>
<accession>A0AAN7UGR9</accession>
<keyword evidence="1" id="KW-0472">Membrane</keyword>
<keyword evidence="1" id="KW-1133">Transmembrane helix</keyword>